<evidence type="ECO:0000256" key="5">
    <source>
        <dbReference type="RuleBase" id="RU366062"/>
    </source>
</evidence>
<dbReference type="Pfam" id="PF00890">
    <property type="entry name" value="FAD_binding_2"/>
    <property type="match status" value="1"/>
</dbReference>
<dbReference type="PROSITE" id="PS51318">
    <property type="entry name" value="TAT"/>
    <property type="match status" value="1"/>
</dbReference>
<sequence>MKSKYMGRKARLTRREMLGTGALAGVSVALAGAVEAAPRAGIPDSWDEEVDVVVVGTGFAGLAAAIEAAKAGASVALLEKMRTPGGNSIISGGVIAAAGSPMQAEEGIEDSVDSLYDDMMKAGLHLNHPKLARIVAEKSVETVQWTIDELGVEYRGLTHMGGHAVPRSYSLSAGSGSGIIVPQLNKLKEMGVEPRTRTLLKHLIRDAEGRVVGVQIHEKFKHPNMDSGKPKTIRARKAVVMATGGFGSDPDFRMLQDPRLGGDLDTTNHPGATSEALREAMNIGCVLIQPSWIQLGPWTSPDERGFGYAPHFVQGVSASFGLWIDTLTGKRFVNELADRKTRADAILAAGNKCIAMSDAEGYAKGSAGRPTDTLDKMKANGVLMEYATLEDMAAAHDIPLEALQATIDTFNQSVDAGVDSDMKRYFPNNVGKIGTAPYYVVRLSPKIHHCMGGCGINEKAQALDVVTGDPIPGLYVAGEASGGVHGASRLGSCAYADCLTFGRIAGQNAAAEAG</sequence>
<keyword evidence="4 5" id="KW-0560">Oxidoreductase</keyword>
<dbReference type="GO" id="GO:0016491">
    <property type="term" value="F:oxidoreductase activity"/>
    <property type="evidence" value="ECO:0007669"/>
    <property type="project" value="UniProtKB-KW"/>
</dbReference>
<dbReference type="EMBL" id="FOEP01000001">
    <property type="protein sequence ID" value="SEP63080.1"/>
    <property type="molecule type" value="Genomic_DNA"/>
</dbReference>
<dbReference type="PRINTS" id="PR00469">
    <property type="entry name" value="PNDRDTASEII"/>
</dbReference>
<evidence type="ECO:0000313" key="7">
    <source>
        <dbReference type="EMBL" id="SEP63080.1"/>
    </source>
</evidence>
<feature type="signal peptide" evidence="5">
    <location>
        <begin position="1"/>
        <end position="31"/>
    </location>
</feature>
<dbReference type="InterPro" id="IPR050315">
    <property type="entry name" value="FAD-oxidoreductase_2"/>
</dbReference>
<dbReference type="GO" id="GO:0010181">
    <property type="term" value="F:FMN binding"/>
    <property type="evidence" value="ECO:0007669"/>
    <property type="project" value="InterPro"/>
</dbReference>
<dbReference type="STRING" id="657014.SAMN04488092_101425"/>
<organism evidence="7 8">
    <name type="scientific">Thalassovita taeanensis</name>
    <dbReference type="NCBI Taxonomy" id="657014"/>
    <lineage>
        <taxon>Bacteria</taxon>
        <taxon>Pseudomonadati</taxon>
        <taxon>Pseudomonadota</taxon>
        <taxon>Alphaproteobacteria</taxon>
        <taxon>Rhodobacterales</taxon>
        <taxon>Roseobacteraceae</taxon>
        <taxon>Thalassovita</taxon>
    </lineage>
</organism>
<evidence type="ECO:0000256" key="4">
    <source>
        <dbReference type="ARBA" id="ARBA00023002"/>
    </source>
</evidence>
<keyword evidence="5" id="KW-0732">Signal</keyword>
<feature type="domain" description="FAD-dependent oxidoreductase 2 FAD-binding" evidence="6">
    <location>
        <begin position="51"/>
        <end position="493"/>
    </location>
</feature>
<dbReference type="PANTHER" id="PTHR43400">
    <property type="entry name" value="FUMARATE REDUCTASE"/>
    <property type="match status" value="1"/>
</dbReference>
<evidence type="ECO:0000313" key="8">
    <source>
        <dbReference type="Proteomes" id="UP000198634"/>
    </source>
</evidence>
<dbReference type="InterPro" id="IPR010960">
    <property type="entry name" value="Flavocytochrome_c"/>
</dbReference>
<dbReference type="Gene3D" id="3.50.50.60">
    <property type="entry name" value="FAD/NAD(P)-binding domain"/>
    <property type="match status" value="1"/>
</dbReference>
<dbReference type="PRINTS" id="PR00368">
    <property type="entry name" value="FADPNR"/>
</dbReference>
<keyword evidence="2 5" id="KW-0285">Flavoprotein</keyword>
<evidence type="ECO:0000259" key="6">
    <source>
        <dbReference type="Pfam" id="PF00890"/>
    </source>
</evidence>
<dbReference type="InterPro" id="IPR027477">
    <property type="entry name" value="Succ_DH/fumarate_Rdtase_cat_sf"/>
</dbReference>
<name>A0A1H8ZF48_9RHOB</name>
<dbReference type="InterPro" id="IPR036188">
    <property type="entry name" value="FAD/NAD-bd_sf"/>
</dbReference>
<dbReference type="Proteomes" id="UP000198634">
    <property type="component" value="Unassembled WGS sequence"/>
</dbReference>
<evidence type="ECO:0000256" key="2">
    <source>
        <dbReference type="ARBA" id="ARBA00022630"/>
    </source>
</evidence>
<evidence type="ECO:0000256" key="1">
    <source>
        <dbReference type="ARBA" id="ARBA00001974"/>
    </source>
</evidence>
<keyword evidence="3 5" id="KW-0274">FAD</keyword>
<dbReference type="InterPro" id="IPR003953">
    <property type="entry name" value="FAD-dep_OxRdtase_2_FAD-bd"/>
</dbReference>
<dbReference type="AlphaFoldDB" id="A0A1H8ZF48"/>
<dbReference type="SUPFAM" id="SSF51905">
    <property type="entry name" value="FAD/NAD(P)-binding domain"/>
    <property type="match status" value="1"/>
</dbReference>
<proteinExistence type="inferred from homology"/>
<gene>
    <name evidence="7" type="ORF">SAMN04488092_101425</name>
</gene>
<keyword evidence="8" id="KW-1185">Reference proteome</keyword>
<dbReference type="RefSeq" id="WP_217650036.1">
    <property type="nucleotide sequence ID" value="NZ_FOEP01000001.1"/>
</dbReference>
<reference evidence="7 8" key="1">
    <citation type="submission" date="2016-10" db="EMBL/GenBank/DDBJ databases">
        <authorList>
            <person name="de Groot N.N."/>
        </authorList>
    </citation>
    <scope>NUCLEOTIDE SEQUENCE [LARGE SCALE GENOMIC DNA]</scope>
    <source>
        <strain evidence="7 8">DSM 22007</strain>
    </source>
</reference>
<comment type="cofactor">
    <cofactor evidence="1">
        <name>FAD</name>
        <dbReference type="ChEBI" id="CHEBI:57692"/>
    </cofactor>
</comment>
<evidence type="ECO:0000256" key="3">
    <source>
        <dbReference type="ARBA" id="ARBA00022827"/>
    </source>
</evidence>
<feature type="chain" id="PRO_5022270800" evidence="5">
    <location>
        <begin position="32"/>
        <end position="514"/>
    </location>
</feature>
<accession>A0A1H8ZF48</accession>
<dbReference type="InterPro" id="IPR006311">
    <property type="entry name" value="TAT_signal"/>
</dbReference>
<dbReference type="NCBIfam" id="TIGR01813">
    <property type="entry name" value="flavo_cyto_c"/>
    <property type="match status" value="1"/>
</dbReference>
<dbReference type="SUPFAM" id="SSF56425">
    <property type="entry name" value="Succinate dehydrogenase/fumarate reductase flavoprotein, catalytic domain"/>
    <property type="match status" value="1"/>
</dbReference>
<dbReference type="PANTHER" id="PTHR43400:SF7">
    <property type="entry name" value="FAD-DEPENDENT OXIDOREDUCTASE 2 FAD BINDING DOMAIN-CONTAINING PROTEIN"/>
    <property type="match status" value="1"/>
</dbReference>
<dbReference type="Gene3D" id="3.90.700.10">
    <property type="entry name" value="Succinate dehydrogenase/fumarate reductase flavoprotein, catalytic domain"/>
    <property type="match status" value="1"/>
</dbReference>
<protein>
    <submittedName>
        <fullName evidence="7">Flavocytochrome c</fullName>
    </submittedName>
</protein>
<comment type="similarity">
    <text evidence="5">Belongs to the FAD-dependent oxidoreductase 2 family. FRD/SDH subfamily.</text>
</comment>